<dbReference type="InterPro" id="IPR002861">
    <property type="entry name" value="Reeler_dom"/>
</dbReference>
<keyword evidence="2" id="KW-1133">Transmembrane helix</keyword>
<gene>
    <name evidence="5" type="ORF">TREES_T100000293</name>
</gene>
<keyword evidence="6" id="KW-1185">Reference proteome</keyword>
<feature type="transmembrane region" description="Helical" evidence="2">
    <location>
        <begin position="474"/>
        <end position="495"/>
    </location>
</feature>
<keyword evidence="2" id="KW-0812">Transmembrane</keyword>
<dbReference type="GO" id="GO:0016020">
    <property type="term" value="C:membrane"/>
    <property type="evidence" value="ECO:0007669"/>
    <property type="project" value="TreeGrafter"/>
</dbReference>
<dbReference type="PANTHER" id="PTHR45828:SF51">
    <property type="entry name" value="REELIN DOMAIN-CONTAINING PROTEIN 1"/>
    <property type="match status" value="1"/>
</dbReference>
<dbReference type="Gene3D" id="2.60.40.4060">
    <property type="entry name" value="Reeler domain"/>
    <property type="match status" value="1"/>
</dbReference>
<dbReference type="InterPro" id="IPR042307">
    <property type="entry name" value="Reeler_sf"/>
</dbReference>
<feature type="region of interest" description="Disordered" evidence="1">
    <location>
        <begin position="400"/>
        <end position="465"/>
    </location>
</feature>
<sequence length="556" mass="59533">MTVQAAFTGWACTTLCLASCSSAFSHGASTVACEDMQPRHILAQPQDPGTHHITIHTSRSSYSPGEEVPGGAGLTLLAGTPLATGGAQASPLTLHGRSLAVTVRSSRDFMGFLLQAWSVSHHRTAGTFVLIPPRSKLMTCFEEADAVTHSDKSRRRSLAFVWKAPARPVGGIRFLVSVVQSYFIYWARIESSVVSQLTHSRARSDTGAEPGSLMPLPGQWLDGFEGNAPAFSSPTALLETPTDVFALVLTGATEEDNQDPFPAGIGAMEFPGDAETLFQPSLHTTAGGNGQQPSRDDNPTLEPSLDAHGVERLVVLRSISSEGFASSSNIHHRTQDEPSFDSLETCLLSDRDEQDKRETSNRTVTQPSLFTVHLTYPQHLWSSEASTGYWAGVTSPTPTFHASGTSRLPAAGDQSEESRPSASFLPQSKHKDARVGKVNGNGGGGYSKKTNPRPVTGSEGASVPSGIQLRTPQLGTLLCLSAILGMALAAGLRYLHIQYCHKRRDMTFREPAADAVASSDCGETVHVRNIGESHFVLVQAEYNWIMPSVGSKKTIL</sequence>
<evidence type="ECO:0000256" key="3">
    <source>
        <dbReference type="SAM" id="SignalP"/>
    </source>
</evidence>
<feature type="region of interest" description="Disordered" evidence="1">
    <location>
        <begin position="279"/>
        <end position="304"/>
    </location>
</feature>
<dbReference type="PANTHER" id="PTHR45828">
    <property type="entry name" value="CYTOCHROME B561/FERRIC REDUCTASE TRANSMEMBRANE"/>
    <property type="match status" value="1"/>
</dbReference>
<evidence type="ECO:0000256" key="1">
    <source>
        <dbReference type="SAM" id="MobiDB-lite"/>
    </source>
</evidence>
<dbReference type="AlphaFoldDB" id="L9L8M8"/>
<reference evidence="6" key="2">
    <citation type="journal article" date="2013" name="Nat. Commun.">
        <title>Genome of the Chinese tree shrew.</title>
        <authorList>
            <person name="Fan Y."/>
            <person name="Huang Z.Y."/>
            <person name="Cao C.C."/>
            <person name="Chen C.S."/>
            <person name="Chen Y.X."/>
            <person name="Fan D.D."/>
            <person name="He J."/>
            <person name="Hou H.L."/>
            <person name="Hu L."/>
            <person name="Hu X.T."/>
            <person name="Jiang X.T."/>
            <person name="Lai R."/>
            <person name="Lang Y.S."/>
            <person name="Liang B."/>
            <person name="Liao S.G."/>
            <person name="Mu D."/>
            <person name="Ma Y.Y."/>
            <person name="Niu Y.Y."/>
            <person name="Sun X.Q."/>
            <person name="Xia J.Q."/>
            <person name="Xiao J."/>
            <person name="Xiong Z.Q."/>
            <person name="Xu L."/>
            <person name="Yang L."/>
            <person name="Zhang Y."/>
            <person name="Zhao W."/>
            <person name="Zhao X.D."/>
            <person name="Zheng Y.T."/>
            <person name="Zhou J.M."/>
            <person name="Zhu Y.B."/>
            <person name="Zhang G.J."/>
            <person name="Wang J."/>
            <person name="Yao Y.G."/>
        </authorList>
    </citation>
    <scope>NUCLEOTIDE SEQUENCE [LARGE SCALE GENOMIC DNA]</scope>
</reference>
<keyword evidence="3" id="KW-0732">Signal</keyword>
<dbReference type="PROSITE" id="PS51019">
    <property type="entry name" value="REELIN"/>
    <property type="match status" value="1"/>
</dbReference>
<dbReference type="CDD" id="cd08544">
    <property type="entry name" value="Reeler"/>
    <property type="match status" value="1"/>
</dbReference>
<evidence type="ECO:0000313" key="6">
    <source>
        <dbReference type="Proteomes" id="UP000011518"/>
    </source>
</evidence>
<evidence type="ECO:0000313" key="5">
    <source>
        <dbReference type="EMBL" id="ELW70052.1"/>
    </source>
</evidence>
<feature type="domain" description="Reelin" evidence="4">
    <location>
        <begin position="48"/>
        <end position="210"/>
    </location>
</feature>
<evidence type="ECO:0000259" key="4">
    <source>
        <dbReference type="PROSITE" id="PS51019"/>
    </source>
</evidence>
<dbReference type="Pfam" id="PF02014">
    <property type="entry name" value="Reeler"/>
    <property type="match status" value="1"/>
</dbReference>
<keyword evidence="2" id="KW-0472">Membrane</keyword>
<reference evidence="6" key="1">
    <citation type="submission" date="2012-07" db="EMBL/GenBank/DDBJ databases">
        <title>Genome of the Chinese tree shrew, a rising model animal genetically related to primates.</title>
        <authorList>
            <person name="Zhang G."/>
            <person name="Fan Y."/>
            <person name="Yao Y."/>
            <person name="Huang Z."/>
        </authorList>
    </citation>
    <scope>NUCLEOTIDE SEQUENCE [LARGE SCALE GENOMIC DNA]</scope>
</reference>
<feature type="chain" id="PRO_5004000068" evidence="3">
    <location>
        <begin position="24"/>
        <end position="556"/>
    </location>
</feature>
<dbReference type="Proteomes" id="UP000011518">
    <property type="component" value="Unassembled WGS sequence"/>
</dbReference>
<proteinExistence type="predicted"/>
<dbReference type="InterPro" id="IPR051237">
    <property type="entry name" value="Ferric-chelate_Red/DefProt"/>
</dbReference>
<dbReference type="EMBL" id="KB320509">
    <property type="protein sequence ID" value="ELW70052.1"/>
    <property type="molecule type" value="Genomic_DNA"/>
</dbReference>
<feature type="signal peptide" evidence="3">
    <location>
        <begin position="1"/>
        <end position="23"/>
    </location>
</feature>
<accession>L9L8M8</accession>
<organism evidence="5 6">
    <name type="scientific">Tupaia chinensis</name>
    <name type="common">Chinese tree shrew</name>
    <name type="synonym">Tupaia belangeri chinensis</name>
    <dbReference type="NCBI Taxonomy" id="246437"/>
    <lineage>
        <taxon>Eukaryota</taxon>
        <taxon>Metazoa</taxon>
        <taxon>Chordata</taxon>
        <taxon>Craniata</taxon>
        <taxon>Vertebrata</taxon>
        <taxon>Euteleostomi</taxon>
        <taxon>Mammalia</taxon>
        <taxon>Eutheria</taxon>
        <taxon>Euarchontoglires</taxon>
        <taxon>Scandentia</taxon>
        <taxon>Tupaiidae</taxon>
        <taxon>Tupaia</taxon>
    </lineage>
</organism>
<protein>
    <submittedName>
        <fullName evidence="5">Ferric-chelate reductase 1</fullName>
    </submittedName>
</protein>
<dbReference type="InParanoid" id="L9L8M8"/>
<name>L9L8M8_TUPCH</name>
<evidence type="ECO:0000256" key="2">
    <source>
        <dbReference type="SAM" id="Phobius"/>
    </source>
</evidence>